<protein>
    <submittedName>
        <fullName evidence="2">Uncharacterized protein</fullName>
    </submittedName>
</protein>
<evidence type="ECO:0000256" key="1">
    <source>
        <dbReference type="SAM" id="MobiDB-lite"/>
    </source>
</evidence>
<dbReference type="GO" id="GO:0032007">
    <property type="term" value="P:negative regulation of TOR signaling"/>
    <property type="evidence" value="ECO:0007669"/>
    <property type="project" value="InterPro"/>
</dbReference>
<sequence>MYATCRCLNVSIKTKGNELQNVNIDTLELSASEHADVFFKTNLATTNELEKITKEQPGLVEVRNVGAWAIHRCYNCFMFTHAVHREYGAASVLINTNVITSDDEIAQLKASPNYSPVFRIVIDHSKIDNLDSLQPLTKYSVSQLSSTLRLALGGLEQQLEEAIQRQALLVDERIRAFTQEQYQILEEFRERAHNEHALLARLIYSEQQNIVGSTNLETPPATPETIQPSKPTSENDAVDATVQLDSGNPVLREHSPSKSNKAVHAINGIHNNDTRTRKLSNYDGEALFMLEGMDDTPLPIRQLQASDQESDTDDSGNEGMHIPRSQRSGHPTLAKSLPVTVPTFNTFSQRLMQDDDDEQISRNPIDPHNIQASIKALAKSVHGDTVFGDLPRPRFSTQI</sequence>
<reference evidence="2 3" key="1">
    <citation type="journal article" date="2017" name="Curr. Biol.">
        <title>The Evolution of Venom by Co-option of Single-Copy Genes.</title>
        <authorList>
            <person name="Martinson E.O."/>
            <person name="Mrinalini"/>
            <person name="Kelkar Y.D."/>
            <person name="Chang C.H."/>
            <person name="Werren J.H."/>
        </authorList>
    </citation>
    <scope>NUCLEOTIDE SEQUENCE [LARGE SCALE GENOMIC DNA]</scope>
    <source>
        <strain evidence="2 3">Alberta</strain>
        <tissue evidence="2">Whole body</tissue>
    </source>
</reference>
<dbReference type="GO" id="GO:0048011">
    <property type="term" value="P:neurotrophin TRK receptor signaling pathway"/>
    <property type="evidence" value="ECO:0007669"/>
    <property type="project" value="InterPro"/>
</dbReference>
<evidence type="ECO:0000313" key="3">
    <source>
        <dbReference type="Proteomes" id="UP000215335"/>
    </source>
</evidence>
<evidence type="ECO:0000313" key="2">
    <source>
        <dbReference type="EMBL" id="OXU17635.1"/>
    </source>
</evidence>
<dbReference type="PANTHER" id="PTHR21844:SF2">
    <property type="entry name" value="PROLINE-RICH AKT1 SUBSTRATE 1"/>
    <property type="match status" value="1"/>
</dbReference>
<dbReference type="PANTHER" id="PTHR21844">
    <property type="entry name" value="AKT1 SUBSTRATE 1 PROTEIN"/>
    <property type="match status" value="1"/>
</dbReference>
<dbReference type="Pfam" id="PF15798">
    <property type="entry name" value="PRAS"/>
    <property type="match status" value="1"/>
</dbReference>
<dbReference type="OrthoDB" id="9992964at2759"/>
<dbReference type="AlphaFoldDB" id="A0A232EH10"/>
<feature type="compositionally biased region" description="Polar residues" evidence="1">
    <location>
        <begin position="224"/>
        <end position="235"/>
    </location>
</feature>
<comment type="caution">
    <text evidence="2">The sequence shown here is derived from an EMBL/GenBank/DDBJ whole genome shotgun (WGS) entry which is preliminary data.</text>
</comment>
<dbReference type="Proteomes" id="UP000215335">
    <property type="component" value="Unassembled WGS sequence"/>
</dbReference>
<feature type="region of interest" description="Disordered" evidence="1">
    <location>
        <begin position="305"/>
        <end position="335"/>
    </location>
</feature>
<dbReference type="InterPro" id="IPR026682">
    <property type="entry name" value="AKT1S1"/>
</dbReference>
<dbReference type="STRING" id="543379.A0A232EH10"/>
<dbReference type="EMBL" id="NNAY01004629">
    <property type="protein sequence ID" value="OXU17635.1"/>
    <property type="molecule type" value="Genomic_DNA"/>
</dbReference>
<organism evidence="2 3">
    <name type="scientific">Trichomalopsis sarcophagae</name>
    <dbReference type="NCBI Taxonomy" id="543379"/>
    <lineage>
        <taxon>Eukaryota</taxon>
        <taxon>Metazoa</taxon>
        <taxon>Ecdysozoa</taxon>
        <taxon>Arthropoda</taxon>
        <taxon>Hexapoda</taxon>
        <taxon>Insecta</taxon>
        <taxon>Pterygota</taxon>
        <taxon>Neoptera</taxon>
        <taxon>Endopterygota</taxon>
        <taxon>Hymenoptera</taxon>
        <taxon>Apocrita</taxon>
        <taxon>Proctotrupomorpha</taxon>
        <taxon>Chalcidoidea</taxon>
        <taxon>Pteromalidae</taxon>
        <taxon>Pteromalinae</taxon>
        <taxon>Trichomalopsis</taxon>
    </lineage>
</organism>
<gene>
    <name evidence="2" type="ORF">TSAR_015877</name>
</gene>
<proteinExistence type="predicted"/>
<accession>A0A232EH10</accession>
<keyword evidence="3" id="KW-1185">Reference proteome</keyword>
<feature type="region of interest" description="Disordered" evidence="1">
    <location>
        <begin position="214"/>
        <end position="235"/>
    </location>
</feature>
<dbReference type="GO" id="GO:0005737">
    <property type="term" value="C:cytoplasm"/>
    <property type="evidence" value="ECO:0007669"/>
    <property type="project" value="TreeGrafter"/>
</dbReference>
<name>A0A232EH10_9HYME</name>